<dbReference type="EMBL" id="CAJJDP010000133">
    <property type="protein sequence ID" value="CAD8204234.1"/>
    <property type="molecule type" value="Genomic_DNA"/>
</dbReference>
<dbReference type="Proteomes" id="UP000683925">
    <property type="component" value="Unassembled WGS sequence"/>
</dbReference>
<keyword evidence="3" id="KW-1185">Reference proteome</keyword>
<reference evidence="2" key="1">
    <citation type="submission" date="2021-01" db="EMBL/GenBank/DDBJ databases">
        <authorList>
            <consortium name="Genoscope - CEA"/>
            <person name="William W."/>
        </authorList>
    </citation>
    <scope>NUCLEOTIDE SEQUENCE</scope>
</reference>
<feature type="signal peptide" evidence="1">
    <location>
        <begin position="1"/>
        <end position="16"/>
    </location>
</feature>
<protein>
    <recommendedName>
        <fullName evidence="4">Transmembrane protein</fullName>
    </recommendedName>
</protein>
<accession>A0A8S1XX07</accession>
<proteinExistence type="predicted"/>
<sequence>MISILLVSTFIVFGRAFGDVKCNRQSQFSFQKEGFSEGVRGQDQTYYLQTTKRILKTNSELETLAVIVEEDSLNYSCQRVINHPDGQHVFSVCLLYGVYPYISAYNCQNNVCKQVGQTQEIQNCGDKFSKLEVVGNTLVVLNAQRDYPFTSNDMGRVMFMNYVLTDDTFYLKFPSYYLDYYYFGLTYIIDIIDFSIHQYEEDGILKAKMFLADRDNGLFWVDCQLKQNLLVPINKGRVELRPLIYMKRNQIFMTSRIISKIGNQFDVLVASNNNDHYIATVIFENEQSTRFYIKTTLNQYLDWPAFNRLDVYKNYFALTYWSPNNISAISIYQLSGNSETSSYSVGPIHTILHTQQDYSVVFFGEDANKQIVLNYRSQINEITQCQIS</sequence>
<dbReference type="OrthoDB" id="295449at2759"/>
<dbReference type="AlphaFoldDB" id="A0A8S1XX07"/>
<gene>
    <name evidence="2" type="ORF">POCTA_138.1.T1320040</name>
</gene>
<evidence type="ECO:0000313" key="2">
    <source>
        <dbReference type="EMBL" id="CAD8204234.1"/>
    </source>
</evidence>
<evidence type="ECO:0000313" key="3">
    <source>
        <dbReference type="Proteomes" id="UP000683925"/>
    </source>
</evidence>
<feature type="chain" id="PRO_5035789049" description="Transmembrane protein" evidence="1">
    <location>
        <begin position="17"/>
        <end position="388"/>
    </location>
</feature>
<dbReference type="OMA" id="INHPDGQ"/>
<organism evidence="2 3">
    <name type="scientific">Paramecium octaurelia</name>
    <dbReference type="NCBI Taxonomy" id="43137"/>
    <lineage>
        <taxon>Eukaryota</taxon>
        <taxon>Sar</taxon>
        <taxon>Alveolata</taxon>
        <taxon>Ciliophora</taxon>
        <taxon>Intramacronucleata</taxon>
        <taxon>Oligohymenophorea</taxon>
        <taxon>Peniculida</taxon>
        <taxon>Parameciidae</taxon>
        <taxon>Paramecium</taxon>
    </lineage>
</organism>
<keyword evidence="1" id="KW-0732">Signal</keyword>
<name>A0A8S1XX07_PAROT</name>
<comment type="caution">
    <text evidence="2">The sequence shown here is derived from an EMBL/GenBank/DDBJ whole genome shotgun (WGS) entry which is preliminary data.</text>
</comment>
<evidence type="ECO:0008006" key="4">
    <source>
        <dbReference type="Google" id="ProtNLM"/>
    </source>
</evidence>
<evidence type="ECO:0000256" key="1">
    <source>
        <dbReference type="SAM" id="SignalP"/>
    </source>
</evidence>